<proteinExistence type="predicted"/>
<evidence type="ECO:0000313" key="1">
    <source>
        <dbReference type="EMBL" id="CAG5084315.1"/>
    </source>
</evidence>
<dbReference type="RefSeq" id="WP_258542664.1">
    <property type="nucleotide sequence ID" value="NZ_OU015584.1"/>
</dbReference>
<evidence type="ECO:0008006" key="3">
    <source>
        <dbReference type="Google" id="ProtNLM"/>
    </source>
</evidence>
<keyword evidence="2" id="KW-1185">Reference proteome</keyword>
<name>A0A916NIM8_9FLAO</name>
<dbReference type="AlphaFoldDB" id="A0A916NIM8"/>
<dbReference type="Proteomes" id="UP000683507">
    <property type="component" value="Chromosome"/>
</dbReference>
<dbReference type="KEGG" id="ptan:CRYO30217_02434"/>
<protein>
    <recommendedName>
        <fullName evidence="3">DUF1574 domain-containing protein</fullName>
    </recommendedName>
</protein>
<evidence type="ECO:0000313" key="2">
    <source>
        <dbReference type="Proteomes" id="UP000683507"/>
    </source>
</evidence>
<sequence>MTLVVVINQLLSFWYVSIMKHSSLFKVDEKYQQLEESTHFNTFVMGHSHTFALQEDMFENMFSFASTAETIDYTYYKFLHALEEKKLKIDTLILPLGIDYLKETKMDNAVYPFYWNRYLEFNSYLSYSNEKWSFFKNSVIGYIAPYVNGSNDIFDYYFSAGNEGLIRESNSVIPDSLVDFQIPKGTLDSQYLFHYHFLEKIAITCADRNIELILITFPVTKQYFGKTASKIDPNEYFTSLKERFSKKNLAFNHLDFSRHYSSDCFRDPHHLEENQIRIEFTDLVLKQIRKLK</sequence>
<organism evidence="1 2">
    <name type="scientific">Parvicella tangerina</name>
    <dbReference type="NCBI Taxonomy" id="2829795"/>
    <lineage>
        <taxon>Bacteria</taxon>
        <taxon>Pseudomonadati</taxon>
        <taxon>Bacteroidota</taxon>
        <taxon>Flavobacteriia</taxon>
        <taxon>Flavobacteriales</taxon>
        <taxon>Parvicellaceae</taxon>
        <taxon>Parvicella</taxon>
    </lineage>
</organism>
<dbReference type="EMBL" id="OU015584">
    <property type="protein sequence ID" value="CAG5084315.1"/>
    <property type="molecule type" value="Genomic_DNA"/>
</dbReference>
<reference evidence="1" key="1">
    <citation type="submission" date="2021-04" db="EMBL/GenBank/DDBJ databases">
        <authorList>
            <person name="Rodrigo-Torres L."/>
            <person name="Arahal R. D."/>
            <person name="Lucena T."/>
        </authorList>
    </citation>
    <scope>NUCLEOTIDE SEQUENCE</scope>
    <source>
        <strain evidence="1">AS29M-1</strain>
    </source>
</reference>
<gene>
    <name evidence="1" type="ORF">CRYO30217_02434</name>
</gene>
<accession>A0A916NIM8</accession>